<dbReference type="AlphaFoldDB" id="A0A917TI17"/>
<sequence length="312" mass="35342">MSNKIKKELNKIEIPKELHERSKKGVLQAKSEQRQKRRLPLKGLVAAASLVLAIGIFVIYNNSNQDLSTSNEGGPVVTEDGSVEIPMIELPDDNSSADMIGLIVYKGKIYTQTRTEIDVEAGKALLGEKLGTTKATIDEWSDQEAYDQEFASTIGVSDVYAVKGYDRDFRIMTYEQNQVTFYENLNGITVSSGEDVFGKLKIAGNIKDVEYRIYSDWNNSIENYHPIENSEVVSDFIDSLYQAQPLLRNRDEPLNEETRNNEEFRELTIHLEDGTRVSLMLLKGGYIYYGVMPVYFQMDQVAFGEMWELIGS</sequence>
<evidence type="ECO:0000256" key="1">
    <source>
        <dbReference type="SAM" id="Phobius"/>
    </source>
</evidence>
<organism evidence="2 3">
    <name type="scientific">Paraliobacillus quinghaiensis</name>
    <dbReference type="NCBI Taxonomy" id="470815"/>
    <lineage>
        <taxon>Bacteria</taxon>
        <taxon>Bacillati</taxon>
        <taxon>Bacillota</taxon>
        <taxon>Bacilli</taxon>
        <taxon>Bacillales</taxon>
        <taxon>Bacillaceae</taxon>
        <taxon>Paraliobacillus</taxon>
    </lineage>
</organism>
<evidence type="ECO:0000313" key="3">
    <source>
        <dbReference type="Proteomes" id="UP000618460"/>
    </source>
</evidence>
<feature type="transmembrane region" description="Helical" evidence="1">
    <location>
        <begin position="39"/>
        <end position="60"/>
    </location>
</feature>
<evidence type="ECO:0000313" key="2">
    <source>
        <dbReference type="EMBL" id="GGM24148.1"/>
    </source>
</evidence>
<keyword evidence="1" id="KW-0472">Membrane</keyword>
<gene>
    <name evidence="2" type="ORF">GCM10011351_07360</name>
</gene>
<keyword evidence="3" id="KW-1185">Reference proteome</keyword>
<comment type="caution">
    <text evidence="2">The sequence shown here is derived from an EMBL/GenBank/DDBJ whole genome shotgun (WGS) entry which is preliminary data.</text>
</comment>
<name>A0A917TI17_9BACI</name>
<reference evidence="2" key="1">
    <citation type="journal article" date="2014" name="Int. J. Syst. Evol. Microbiol.">
        <title>Complete genome sequence of Corynebacterium casei LMG S-19264T (=DSM 44701T), isolated from a smear-ripened cheese.</title>
        <authorList>
            <consortium name="US DOE Joint Genome Institute (JGI-PGF)"/>
            <person name="Walter F."/>
            <person name="Albersmeier A."/>
            <person name="Kalinowski J."/>
            <person name="Ruckert C."/>
        </authorList>
    </citation>
    <scope>NUCLEOTIDE SEQUENCE</scope>
    <source>
        <strain evidence="2">CGMCC 1.6333</strain>
    </source>
</reference>
<dbReference type="EMBL" id="BMLG01000002">
    <property type="protein sequence ID" value="GGM24148.1"/>
    <property type="molecule type" value="Genomic_DNA"/>
</dbReference>
<dbReference type="OrthoDB" id="1899479at2"/>
<reference evidence="2" key="2">
    <citation type="submission" date="2020-09" db="EMBL/GenBank/DDBJ databases">
        <authorList>
            <person name="Sun Q."/>
            <person name="Zhou Y."/>
        </authorList>
    </citation>
    <scope>NUCLEOTIDE SEQUENCE</scope>
    <source>
        <strain evidence="2">CGMCC 1.6333</strain>
    </source>
</reference>
<accession>A0A917TI17</accession>
<keyword evidence="1" id="KW-1133">Transmembrane helix</keyword>
<dbReference type="Proteomes" id="UP000618460">
    <property type="component" value="Unassembled WGS sequence"/>
</dbReference>
<proteinExistence type="predicted"/>
<keyword evidence="1" id="KW-0812">Transmembrane</keyword>
<protein>
    <submittedName>
        <fullName evidence="2">Uncharacterized protein</fullName>
    </submittedName>
</protein>
<dbReference type="RefSeq" id="WP_117157252.1">
    <property type="nucleotide sequence ID" value="NZ_BMLG01000002.1"/>
</dbReference>